<dbReference type="GO" id="GO:0005524">
    <property type="term" value="F:ATP binding"/>
    <property type="evidence" value="ECO:0007669"/>
    <property type="project" value="UniProtKB-KW"/>
</dbReference>
<dbReference type="GO" id="GO:0005886">
    <property type="term" value="C:plasma membrane"/>
    <property type="evidence" value="ECO:0007669"/>
    <property type="project" value="UniProtKB-SubCell"/>
</dbReference>
<dbReference type="PROSITE" id="PS50893">
    <property type="entry name" value="ABC_TRANSPORTER_2"/>
    <property type="match status" value="1"/>
</dbReference>
<keyword evidence="7" id="KW-1278">Translocase</keyword>
<keyword evidence="4 11" id="KW-0812">Transmembrane</keyword>
<evidence type="ECO:0000256" key="4">
    <source>
        <dbReference type="ARBA" id="ARBA00022692"/>
    </source>
</evidence>
<dbReference type="InterPro" id="IPR003593">
    <property type="entry name" value="AAA+_ATPase"/>
</dbReference>
<keyword evidence="15" id="KW-1185">Reference proteome</keyword>
<dbReference type="GO" id="GO:0034040">
    <property type="term" value="F:ATPase-coupled lipid transmembrane transporter activity"/>
    <property type="evidence" value="ECO:0007669"/>
    <property type="project" value="InterPro"/>
</dbReference>
<gene>
    <name evidence="14" type="ORF">C8D97_106245</name>
</gene>
<comment type="caution">
    <text evidence="14">The sequence shown here is derived from an EMBL/GenBank/DDBJ whole genome shotgun (WGS) entry which is preliminary data.</text>
</comment>
<evidence type="ECO:0000256" key="8">
    <source>
        <dbReference type="ARBA" id="ARBA00022989"/>
    </source>
</evidence>
<evidence type="ECO:0000256" key="11">
    <source>
        <dbReference type="SAM" id="Phobius"/>
    </source>
</evidence>
<comment type="subcellular location">
    <subcellularLocation>
        <location evidence="1">Cell membrane</location>
        <topology evidence="1">Multi-pass membrane protein</topology>
    </subcellularLocation>
</comment>
<evidence type="ECO:0000256" key="7">
    <source>
        <dbReference type="ARBA" id="ARBA00022967"/>
    </source>
</evidence>
<dbReference type="OrthoDB" id="9806127at2"/>
<dbReference type="InterPro" id="IPR036640">
    <property type="entry name" value="ABC1_TM_sf"/>
</dbReference>
<keyword evidence="2" id="KW-0813">Transport</keyword>
<dbReference type="PANTHER" id="PTHR43394:SF1">
    <property type="entry name" value="ATP-BINDING CASSETTE SUB-FAMILY B MEMBER 10, MITOCHONDRIAL"/>
    <property type="match status" value="1"/>
</dbReference>
<feature type="transmembrane region" description="Helical" evidence="11">
    <location>
        <begin position="166"/>
        <end position="183"/>
    </location>
</feature>
<evidence type="ECO:0000256" key="2">
    <source>
        <dbReference type="ARBA" id="ARBA00022448"/>
    </source>
</evidence>
<evidence type="ECO:0000256" key="3">
    <source>
        <dbReference type="ARBA" id="ARBA00022475"/>
    </source>
</evidence>
<evidence type="ECO:0000259" key="12">
    <source>
        <dbReference type="PROSITE" id="PS50893"/>
    </source>
</evidence>
<dbReference type="FunFam" id="3.40.50.300:FF:000218">
    <property type="entry name" value="Multidrug ABC transporter ATP-binding protein"/>
    <property type="match status" value="1"/>
</dbReference>
<dbReference type="NCBIfam" id="TIGR02203">
    <property type="entry name" value="MsbA_lipidA"/>
    <property type="match status" value="1"/>
</dbReference>
<dbReference type="AlphaFoldDB" id="A0A316FS07"/>
<dbReference type="EMBL" id="QGGU01000006">
    <property type="protein sequence ID" value="PWK50952.1"/>
    <property type="molecule type" value="Genomic_DNA"/>
</dbReference>
<name>A0A316FS07_9GAMM</name>
<feature type="transmembrane region" description="Helical" evidence="11">
    <location>
        <begin position="143"/>
        <end position="160"/>
    </location>
</feature>
<accession>A0A316FS07</accession>
<feature type="transmembrane region" description="Helical" evidence="11">
    <location>
        <begin position="20"/>
        <end position="37"/>
    </location>
</feature>
<keyword evidence="6 14" id="KW-0067">ATP-binding</keyword>
<evidence type="ECO:0000256" key="10">
    <source>
        <dbReference type="ARBA" id="ARBA00023136"/>
    </source>
</evidence>
<dbReference type="PROSITE" id="PS50929">
    <property type="entry name" value="ABC_TM1F"/>
    <property type="match status" value="1"/>
</dbReference>
<dbReference type="Pfam" id="PF00664">
    <property type="entry name" value="ABC_membrane"/>
    <property type="match status" value="1"/>
</dbReference>
<dbReference type="InterPro" id="IPR011527">
    <property type="entry name" value="ABC1_TM_dom"/>
</dbReference>
<dbReference type="InterPro" id="IPR027417">
    <property type="entry name" value="P-loop_NTPase"/>
</dbReference>
<dbReference type="GO" id="GO:0016887">
    <property type="term" value="F:ATP hydrolysis activity"/>
    <property type="evidence" value="ECO:0007669"/>
    <property type="project" value="InterPro"/>
</dbReference>
<reference evidence="14 15" key="1">
    <citation type="submission" date="2018-05" db="EMBL/GenBank/DDBJ databases">
        <title>Genomic Encyclopedia of Type Strains, Phase IV (KMG-IV): sequencing the most valuable type-strain genomes for metagenomic binning, comparative biology and taxonomic classification.</title>
        <authorList>
            <person name="Goeker M."/>
        </authorList>
    </citation>
    <scope>NUCLEOTIDE SEQUENCE [LARGE SCALE GENOMIC DNA]</scope>
    <source>
        <strain evidence="14 15">DSM 25350</strain>
    </source>
</reference>
<evidence type="ECO:0000256" key="6">
    <source>
        <dbReference type="ARBA" id="ARBA00022840"/>
    </source>
</evidence>
<evidence type="ECO:0000256" key="9">
    <source>
        <dbReference type="ARBA" id="ARBA00023055"/>
    </source>
</evidence>
<dbReference type="PANTHER" id="PTHR43394">
    <property type="entry name" value="ATP-DEPENDENT PERMEASE MDL1, MITOCHONDRIAL"/>
    <property type="match status" value="1"/>
</dbReference>
<dbReference type="PROSITE" id="PS00211">
    <property type="entry name" value="ABC_TRANSPORTER_1"/>
    <property type="match status" value="1"/>
</dbReference>
<dbReference type="Pfam" id="PF00005">
    <property type="entry name" value="ABC_tran"/>
    <property type="match status" value="1"/>
</dbReference>
<dbReference type="Gene3D" id="1.20.1560.10">
    <property type="entry name" value="ABC transporter type 1, transmembrane domain"/>
    <property type="match status" value="1"/>
</dbReference>
<dbReference type="RefSeq" id="WP_109763606.1">
    <property type="nucleotide sequence ID" value="NZ_QGGU01000006.1"/>
</dbReference>
<dbReference type="InterPro" id="IPR017871">
    <property type="entry name" value="ABC_transporter-like_CS"/>
</dbReference>
<keyword evidence="3" id="KW-1003">Cell membrane</keyword>
<keyword evidence="9" id="KW-0445">Lipid transport</keyword>
<dbReference type="InterPro" id="IPR039421">
    <property type="entry name" value="Type_1_exporter"/>
</dbReference>
<evidence type="ECO:0000259" key="13">
    <source>
        <dbReference type="PROSITE" id="PS50929"/>
    </source>
</evidence>
<feature type="domain" description="ABC transporter" evidence="12">
    <location>
        <begin position="339"/>
        <end position="574"/>
    </location>
</feature>
<feature type="transmembrane region" description="Helical" evidence="11">
    <location>
        <begin position="246"/>
        <end position="268"/>
    </location>
</feature>
<proteinExistence type="predicted"/>
<dbReference type="SUPFAM" id="SSF52540">
    <property type="entry name" value="P-loop containing nucleoside triphosphate hydrolases"/>
    <property type="match status" value="1"/>
</dbReference>
<evidence type="ECO:0000256" key="5">
    <source>
        <dbReference type="ARBA" id="ARBA00022741"/>
    </source>
</evidence>
<evidence type="ECO:0000256" key="1">
    <source>
        <dbReference type="ARBA" id="ARBA00004651"/>
    </source>
</evidence>
<keyword evidence="5" id="KW-0547">Nucleotide-binding</keyword>
<feature type="domain" description="ABC transmembrane type-1" evidence="13">
    <location>
        <begin position="25"/>
        <end position="307"/>
    </location>
</feature>
<evidence type="ECO:0000313" key="15">
    <source>
        <dbReference type="Proteomes" id="UP000245790"/>
    </source>
</evidence>
<protein>
    <submittedName>
        <fullName evidence="14">Lipid A export permease/ATP-binding protein MsbA</fullName>
    </submittedName>
</protein>
<dbReference type="Gene3D" id="3.40.50.300">
    <property type="entry name" value="P-loop containing nucleotide triphosphate hydrolases"/>
    <property type="match status" value="1"/>
</dbReference>
<dbReference type="InterPro" id="IPR011917">
    <property type="entry name" value="ABC_transpr_lipidA"/>
</dbReference>
<feature type="transmembrane region" description="Helical" evidence="11">
    <location>
        <begin position="66"/>
        <end position="86"/>
    </location>
</feature>
<keyword evidence="10 11" id="KW-0472">Membrane</keyword>
<dbReference type="SUPFAM" id="SSF90123">
    <property type="entry name" value="ABC transporter transmembrane region"/>
    <property type="match status" value="1"/>
</dbReference>
<dbReference type="GO" id="GO:0015421">
    <property type="term" value="F:ABC-type oligopeptide transporter activity"/>
    <property type="evidence" value="ECO:0007669"/>
    <property type="project" value="TreeGrafter"/>
</dbReference>
<evidence type="ECO:0000313" key="14">
    <source>
        <dbReference type="EMBL" id="PWK50952.1"/>
    </source>
</evidence>
<dbReference type="InterPro" id="IPR003439">
    <property type="entry name" value="ABC_transporter-like_ATP-bd"/>
</dbReference>
<dbReference type="Proteomes" id="UP000245790">
    <property type="component" value="Unassembled WGS sequence"/>
</dbReference>
<sequence length="578" mass="64309">MAQQSGWQIYKRLLSYAARFWPMYLAALISTILYAIIETELVAGFQYVIDDALIEKDIEFLNQLPFIIVIAVLFLGIASFLSVYCFEWIGRKIVQVLRVEVFRKYLKLPIAYFDKEYSGDLVSKITFNAETVTQAATQAISNILRSGGIIIYALVKMMMISWSLTLFYLIAAPVIALVVNAAAKRFRKISHRIQDSMGQVTQLSQEAVEGVKVIKTYGGHDYENEQFSDAASNNFRQSLKLTATKAFSSALVQFIAAAGLAFVFWIAIKQYLNGEFSAGQFVAFFMLIMYIMKPLKDLSNVNSVLQRGIAGADSLFQILDEQEEVDKGTITLDKAKGAITFDSVTFSYDQSKTILKDFSLQINPGETVALVGPSGSGKSTVTNLLLKFYHPDSGRISLDGKDIESITVHSLRQQFAYVSQQIVLFNDSVKANIAYGELKFKPTDDLADAIEHAYLSEVVDSLEDGLSTNVGNAGARLSGGQRQRIAIARALLKNAPILIMDEATSALDNESEKKIQQALDYLMQGRTTIVIAHRLSTIESADKIIVMKEGQIAEQGTHSELLEKQGEYHKLYQMQFSE</sequence>
<organism evidence="14 15">
    <name type="scientific">Pleionea mediterranea</name>
    <dbReference type="NCBI Taxonomy" id="523701"/>
    <lineage>
        <taxon>Bacteria</taxon>
        <taxon>Pseudomonadati</taxon>
        <taxon>Pseudomonadota</taxon>
        <taxon>Gammaproteobacteria</taxon>
        <taxon>Oceanospirillales</taxon>
        <taxon>Pleioneaceae</taxon>
        <taxon>Pleionea</taxon>
    </lineage>
</organism>
<dbReference type="SMART" id="SM00382">
    <property type="entry name" value="AAA"/>
    <property type="match status" value="1"/>
</dbReference>
<dbReference type="CDD" id="cd18552">
    <property type="entry name" value="ABC_6TM_MsbA_like"/>
    <property type="match status" value="1"/>
</dbReference>
<keyword evidence="8 11" id="KW-1133">Transmembrane helix</keyword>